<accession>A0A1M5MJG9</accession>
<keyword evidence="3" id="KW-1185">Reference proteome</keyword>
<keyword evidence="1" id="KW-0812">Transmembrane</keyword>
<dbReference type="EMBL" id="FQVF01000030">
    <property type="protein sequence ID" value="SHG77355.1"/>
    <property type="molecule type" value="Genomic_DNA"/>
</dbReference>
<dbReference type="AlphaFoldDB" id="A0A1M5MJG9"/>
<dbReference type="STRING" id="1122206.SAMN02745753_04466"/>
<dbReference type="NCBIfam" id="TIGR02230">
    <property type="entry name" value="ATPase_gene1"/>
    <property type="match status" value="1"/>
</dbReference>
<keyword evidence="1" id="KW-0472">Membrane</keyword>
<dbReference type="Proteomes" id="UP000184517">
    <property type="component" value="Unassembled WGS sequence"/>
</dbReference>
<evidence type="ECO:0000313" key="2">
    <source>
        <dbReference type="EMBL" id="SHG77355.1"/>
    </source>
</evidence>
<keyword evidence="1" id="KW-1133">Transmembrane helix</keyword>
<evidence type="ECO:0000256" key="1">
    <source>
        <dbReference type="SAM" id="Phobius"/>
    </source>
</evidence>
<dbReference type="OrthoDB" id="466056at2"/>
<evidence type="ECO:0000313" key="3">
    <source>
        <dbReference type="Proteomes" id="UP000184517"/>
    </source>
</evidence>
<proteinExistence type="predicted"/>
<dbReference type="InterPro" id="IPR011744">
    <property type="entry name" value="ATPase_gene1"/>
</dbReference>
<dbReference type="InterPro" id="IPR032820">
    <property type="entry name" value="ATPase_put"/>
</dbReference>
<reference evidence="3" key="1">
    <citation type="submission" date="2016-11" db="EMBL/GenBank/DDBJ databases">
        <authorList>
            <person name="Varghese N."/>
            <person name="Submissions S."/>
        </authorList>
    </citation>
    <scope>NUCLEOTIDE SEQUENCE [LARGE SCALE GENOMIC DNA]</scope>
    <source>
        <strain evidence="3">DSM 16579</strain>
    </source>
</reference>
<dbReference type="RefSeq" id="WP_072842223.1">
    <property type="nucleotide sequence ID" value="NZ_FQVF01000030.1"/>
</dbReference>
<feature type="transmembrane region" description="Helical" evidence="1">
    <location>
        <begin position="99"/>
        <end position="117"/>
    </location>
</feature>
<feature type="transmembrane region" description="Helical" evidence="1">
    <location>
        <begin position="58"/>
        <end position="87"/>
    </location>
</feature>
<sequence length="134" mass="15210">MKDDDEDKSTLKTDRYLDRKVDRKLDRSLDRKPKNNYSKQVGSVAARKLKAQRHVTRTVWSGLGMMGLVGWSIAIPTVLGAALGIWLDSAYPSDRSWTLALLVVGLCLGCFNAWHWVQKEDKDIHQPEDNDNVN</sequence>
<organism evidence="2 3">
    <name type="scientific">Marinomonas polaris DSM 16579</name>
    <dbReference type="NCBI Taxonomy" id="1122206"/>
    <lineage>
        <taxon>Bacteria</taxon>
        <taxon>Pseudomonadati</taxon>
        <taxon>Pseudomonadota</taxon>
        <taxon>Gammaproteobacteria</taxon>
        <taxon>Oceanospirillales</taxon>
        <taxon>Oceanospirillaceae</taxon>
        <taxon>Marinomonas</taxon>
    </lineage>
</organism>
<gene>
    <name evidence="2" type="ORF">SAMN02745753_04466</name>
</gene>
<protein>
    <submittedName>
        <fullName evidence="2">ATP synthase protein I</fullName>
    </submittedName>
</protein>
<dbReference type="Pfam" id="PF09527">
    <property type="entry name" value="ATPase_gene1"/>
    <property type="match status" value="1"/>
</dbReference>
<name>A0A1M5MJG9_9GAMM</name>